<evidence type="ECO:0000256" key="1">
    <source>
        <dbReference type="ARBA" id="ARBA00022729"/>
    </source>
</evidence>
<proteinExistence type="predicted"/>
<feature type="signal peptide" evidence="4">
    <location>
        <begin position="1"/>
        <end position="22"/>
    </location>
</feature>
<dbReference type="Pfam" id="PF01551">
    <property type="entry name" value="Peptidase_M23"/>
    <property type="match status" value="1"/>
</dbReference>
<feature type="domain" description="M23ase beta-sheet core" evidence="5">
    <location>
        <begin position="345"/>
        <end position="443"/>
    </location>
</feature>
<dbReference type="InterPro" id="IPR050570">
    <property type="entry name" value="Cell_wall_metabolism_enzyme"/>
</dbReference>
<comment type="caution">
    <text evidence="6">The sequence shown here is derived from an EMBL/GenBank/DDBJ whole genome shotgun (WGS) entry which is preliminary data.</text>
</comment>
<evidence type="ECO:0000259" key="5">
    <source>
        <dbReference type="Pfam" id="PF01551"/>
    </source>
</evidence>
<evidence type="ECO:0000256" key="3">
    <source>
        <dbReference type="SAM" id="MobiDB-lite"/>
    </source>
</evidence>
<feature type="coiled-coil region" evidence="2">
    <location>
        <begin position="37"/>
        <end position="106"/>
    </location>
</feature>
<dbReference type="EMBL" id="BAABRR010000009">
    <property type="protein sequence ID" value="GAA5519375.1"/>
    <property type="molecule type" value="Genomic_DNA"/>
</dbReference>
<feature type="region of interest" description="Disordered" evidence="3">
    <location>
        <begin position="291"/>
        <end position="317"/>
    </location>
</feature>
<feature type="chain" id="PRO_5046731337" description="M23ase beta-sheet core domain-containing protein" evidence="4">
    <location>
        <begin position="23"/>
        <end position="449"/>
    </location>
</feature>
<reference evidence="6 7" key="1">
    <citation type="submission" date="2024-02" db="EMBL/GenBank/DDBJ databases">
        <title>Lysinimicrobium sediminis NBRC 112286.</title>
        <authorList>
            <person name="Ichikawa N."/>
            <person name="Katano-Makiyama Y."/>
            <person name="Hidaka K."/>
        </authorList>
    </citation>
    <scope>NUCLEOTIDE SEQUENCE [LARGE SCALE GENOMIC DNA]</scope>
    <source>
        <strain evidence="6 7">NBRC 112286</strain>
    </source>
</reference>
<dbReference type="Gene3D" id="2.70.70.10">
    <property type="entry name" value="Glucose Permease (Domain IIA)"/>
    <property type="match status" value="1"/>
</dbReference>
<dbReference type="InterPro" id="IPR016047">
    <property type="entry name" value="M23ase_b-sheet_dom"/>
</dbReference>
<keyword evidence="1 4" id="KW-0732">Signal</keyword>
<dbReference type="CDD" id="cd12797">
    <property type="entry name" value="M23_peptidase"/>
    <property type="match status" value="1"/>
</dbReference>
<dbReference type="SUPFAM" id="SSF51261">
    <property type="entry name" value="Duplicated hybrid motif"/>
    <property type="match status" value="1"/>
</dbReference>
<accession>A0ABP9WKP1</accession>
<keyword evidence="7" id="KW-1185">Reference proteome</keyword>
<evidence type="ECO:0000256" key="2">
    <source>
        <dbReference type="SAM" id="Coils"/>
    </source>
</evidence>
<dbReference type="PANTHER" id="PTHR21666">
    <property type="entry name" value="PEPTIDASE-RELATED"/>
    <property type="match status" value="1"/>
</dbReference>
<dbReference type="InterPro" id="IPR011055">
    <property type="entry name" value="Dup_hybrid_motif"/>
</dbReference>
<gene>
    <name evidence="6" type="ORF">Lsed01_01817</name>
</gene>
<dbReference type="PANTHER" id="PTHR21666:SF289">
    <property type="entry name" value="L-ALA--D-GLU ENDOPEPTIDASE"/>
    <property type="match status" value="1"/>
</dbReference>
<dbReference type="Proteomes" id="UP001426770">
    <property type="component" value="Unassembled WGS sequence"/>
</dbReference>
<evidence type="ECO:0000313" key="6">
    <source>
        <dbReference type="EMBL" id="GAA5519375.1"/>
    </source>
</evidence>
<sequence length="449" mass="48134">MIRLRSAAVVAAAMFMIALVTGAVVSGADAVGGFQAASSYDDDIDRTRDEQERYEQEMADLEAALEDTSAEIVEAARALRETEAKLPAAQAELDAANEKVDEALVQQQLVADKLAAAEAQDQAISDQIAADEDRIADLQQIVAALARAQYQGVGDDEALSLVFGATTSQEFVDEFAADHNASRVQSNSLADMEEIAAVNRNRGARQEAVREYIAELKVEADRLVAETKVLQEAAAEKKAALDAIVEEQRAIKAQLEERKAEELAKQNEIAAKQQATRDKLKSLVAKKLAEEEKRRQEEAAAGGGSSGGSSGAGPSKGTLGYPTEVPYITSSYGMRYHPVLNYWRLHAGTDFRAYCGTPIYAAREGQVQWASYQGGFGNQVMIDHGIVGGKSLMSSYNHLTRAAVGSGQYVTRGQLVGYSGTTGTSTACHLHFEVYVNGETVDPMSVIGS</sequence>
<dbReference type="RefSeq" id="WP_286213846.1">
    <property type="nucleotide sequence ID" value="NZ_AP027736.1"/>
</dbReference>
<keyword evidence="2" id="KW-0175">Coiled coil</keyword>
<feature type="coiled-coil region" evidence="2">
    <location>
        <begin position="213"/>
        <end position="273"/>
    </location>
</feature>
<organism evidence="6 7">
    <name type="scientific">Demequina sediminis</name>
    <dbReference type="NCBI Taxonomy" id="1930058"/>
    <lineage>
        <taxon>Bacteria</taxon>
        <taxon>Bacillati</taxon>
        <taxon>Actinomycetota</taxon>
        <taxon>Actinomycetes</taxon>
        <taxon>Micrococcales</taxon>
        <taxon>Demequinaceae</taxon>
        <taxon>Demequina</taxon>
    </lineage>
</organism>
<evidence type="ECO:0000256" key="4">
    <source>
        <dbReference type="SAM" id="SignalP"/>
    </source>
</evidence>
<evidence type="ECO:0000313" key="7">
    <source>
        <dbReference type="Proteomes" id="UP001426770"/>
    </source>
</evidence>
<protein>
    <recommendedName>
        <fullName evidence="5">M23ase beta-sheet core domain-containing protein</fullName>
    </recommendedName>
</protein>
<name>A0ABP9WKP1_9MICO</name>
<feature type="compositionally biased region" description="Gly residues" evidence="3">
    <location>
        <begin position="301"/>
        <end position="311"/>
    </location>
</feature>